<evidence type="ECO:0000313" key="4">
    <source>
        <dbReference type="Proteomes" id="UP000799444"/>
    </source>
</evidence>
<dbReference type="InterPro" id="IPR029058">
    <property type="entry name" value="AB_hydrolase_fold"/>
</dbReference>
<dbReference type="Gene3D" id="3.40.50.1820">
    <property type="entry name" value="alpha/beta hydrolase"/>
    <property type="match status" value="1"/>
</dbReference>
<feature type="domain" description="AB hydrolase-1" evidence="2">
    <location>
        <begin position="65"/>
        <end position="339"/>
    </location>
</feature>
<dbReference type="SUPFAM" id="SSF53474">
    <property type="entry name" value="alpha/beta-Hydrolases"/>
    <property type="match status" value="1"/>
</dbReference>
<protein>
    <recommendedName>
        <fullName evidence="2">AB hydrolase-1 domain-containing protein</fullName>
    </recommendedName>
</protein>
<dbReference type="Proteomes" id="UP000799444">
    <property type="component" value="Unassembled WGS sequence"/>
</dbReference>
<feature type="compositionally biased region" description="Basic and acidic residues" evidence="1">
    <location>
        <begin position="1"/>
        <end position="12"/>
    </location>
</feature>
<sequence length="365" mass="40787">MGKEHPPPRLEKASSSQEELPPFPDPEISSITLEGKPSARVHYTYYPASTSTPSHPNPFAQTLTVFLNGLILPRSSWEASMKIFLEKRIQLQLPYPALLSYDRYGQGDSDADPDDKEPPPGHGHDIMSAVHCLRQFLLQIWKEHLEISNPTKFPSLILVCNSIGCALARLFAHEYPGTVSGLLFLDSIMSNSDFISVWPDPDAPDFDLHTLPSGVSEKDVRDTRTIYKRVFHPSVPNKENLSRRNLATLLPSPSSPKLEAKGGSGPYLTVVGHDWEEFAEQSFRGELRTPKVLTMTYQNPAWQRYNEGLRGITDEDKAIGPLVAVGCGHFIQRDGPGFVSDEMVSLLDRVVNRVEQLRERDGECV</sequence>
<keyword evidence="4" id="KW-1185">Reference proteome</keyword>
<comment type="caution">
    <text evidence="3">The sequence shown here is derived from an EMBL/GenBank/DDBJ whole genome shotgun (WGS) entry which is preliminary data.</text>
</comment>
<dbReference type="EMBL" id="ML996130">
    <property type="protein sequence ID" value="KAF2735967.1"/>
    <property type="molecule type" value="Genomic_DNA"/>
</dbReference>
<gene>
    <name evidence="3" type="ORF">EJ04DRAFT_178701</name>
</gene>
<feature type="region of interest" description="Disordered" evidence="1">
    <location>
        <begin position="1"/>
        <end position="30"/>
    </location>
</feature>
<dbReference type="OrthoDB" id="3466836at2759"/>
<dbReference type="AlphaFoldDB" id="A0A9P4R383"/>
<evidence type="ECO:0000313" key="3">
    <source>
        <dbReference type="EMBL" id="KAF2735967.1"/>
    </source>
</evidence>
<organism evidence="3 4">
    <name type="scientific">Polyplosphaeria fusca</name>
    <dbReference type="NCBI Taxonomy" id="682080"/>
    <lineage>
        <taxon>Eukaryota</taxon>
        <taxon>Fungi</taxon>
        <taxon>Dikarya</taxon>
        <taxon>Ascomycota</taxon>
        <taxon>Pezizomycotina</taxon>
        <taxon>Dothideomycetes</taxon>
        <taxon>Pleosporomycetidae</taxon>
        <taxon>Pleosporales</taxon>
        <taxon>Tetraplosphaeriaceae</taxon>
        <taxon>Polyplosphaeria</taxon>
    </lineage>
</organism>
<reference evidence="3" key="1">
    <citation type="journal article" date="2020" name="Stud. Mycol.">
        <title>101 Dothideomycetes genomes: a test case for predicting lifestyles and emergence of pathogens.</title>
        <authorList>
            <person name="Haridas S."/>
            <person name="Albert R."/>
            <person name="Binder M."/>
            <person name="Bloem J."/>
            <person name="Labutti K."/>
            <person name="Salamov A."/>
            <person name="Andreopoulos B."/>
            <person name="Baker S."/>
            <person name="Barry K."/>
            <person name="Bills G."/>
            <person name="Bluhm B."/>
            <person name="Cannon C."/>
            <person name="Castanera R."/>
            <person name="Culley D."/>
            <person name="Daum C."/>
            <person name="Ezra D."/>
            <person name="Gonzalez J."/>
            <person name="Henrissat B."/>
            <person name="Kuo A."/>
            <person name="Liang C."/>
            <person name="Lipzen A."/>
            <person name="Lutzoni F."/>
            <person name="Magnuson J."/>
            <person name="Mondo S."/>
            <person name="Nolan M."/>
            <person name="Ohm R."/>
            <person name="Pangilinan J."/>
            <person name="Park H.-J."/>
            <person name="Ramirez L."/>
            <person name="Alfaro M."/>
            <person name="Sun H."/>
            <person name="Tritt A."/>
            <person name="Yoshinaga Y."/>
            <person name="Zwiers L.-H."/>
            <person name="Turgeon B."/>
            <person name="Goodwin S."/>
            <person name="Spatafora J."/>
            <person name="Crous P."/>
            <person name="Grigoriev I."/>
        </authorList>
    </citation>
    <scope>NUCLEOTIDE SEQUENCE</scope>
    <source>
        <strain evidence="3">CBS 125425</strain>
    </source>
</reference>
<feature type="region of interest" description="Disordered" evidence="1">
    <location>
        <begin position="104"/>
        <end position="124"/>
    </location>
</feature>
<evidence type="ECO:0000256" key="1">
    <source>
        <dbReference type="SAM" id="MobiDB-lite"/>
    </source>
</evidence>
<dbReference type="Pfam" id="PF12697">
    <property type="entry name" value="Abhydrolase_6"/>
    <property type="match status" value="1"/>
</dbReference>
<evidence type="ECO:0000259" key="2">
    <source>
        <dbReference type="Pfam" id="PF12697"/>
    </source>
</evidence>
<name>A0A9P4R383_9PLEO</name>
<dbReference type="InterPro" id="IPR000073">
    <property type="entry name" value="AB_hydrolase_1"/>
</dbReference>
<accession>A0A9P4R383</accession>
<proteinExistence type="predicted"/>